<dbReference type="EMBL" id="RYZR01000006">
    <property type="protein sequence ID" value="RUL63012.1"/>
    <property type="molecule type" value="Genomic_DNA"/>
</dbReference>
<gene>
    <name evidence="13" type="ORF">EKH79_11385</name>
</gene>
<reference evidence="13 14" key="1">
    <citation type="submission" date="2018-12" db="EMBL/GenBank/DDBJ databases">
        <title>Dyella dinghuensis sp. nov. DHOA06 and Dyella choica sp. nov. 4M-K27, isolated from forest soil.</title>
        <authorList>
            <person name="Qiu L.-H."/>
            <person name="Gao Z.-H."/>
        </authorList>
    </citation>
    <scope>NUCLEOTIDE SEQUENCE [LARGE SCALE GENOMIC DNA]</scope>
    <source>
        <strain evidence="13 14">DHOA06</strain>
    </source>
</reference>
<evidence type="ECO:0000259" key="10">
    <source>
        <dbReference type="Pfam" id="PF00728"/>
    </source>
</evidence>
<dbReference type="Pfam" id="PF02838">
    <property type="entry name" value="Glyco_hydro_20b"/>
    <property type="match status" value="1"/>
</dbReference>
<dbReference type="PANTHER" id="PTHR22600:SF57">
    <property type="entry name" value="BETA-N-ACETYLHEXOSAMINIDASE"/>
    <property type="match status" value="1"/>
</dbReference>
<dbReference type="InterPro" id="IPR015882">
    <property type="entry name" value="HEX_bac_N"/>
</dbReference>
<dbReference type="Pfam" id="PF00728">
    <property type="entry name" value="Glyco_hydro_20"/>
    <property type="match status" value="1"/>
</dbReference>
<dbReference type="GO" id="GO:0030203">
    <property type="term" value="P:glycosaminoglycan metabolic process"/>
    <property type="evidence" value="ECO:0007669"/>
    <property type="project" value="TreeGrafter"/>
</dbReference>
<dbReference type="InterPro" id="IPR059177">
    <property type="entry name" value="GH29D-like_dom"/>
</dbReference>
<dbReference type="SUPFAM" id="SSF55545">
    <property type="entry name" value="beta-N-acetylhexosaminidase-like domain"/>
    <property type="match status" value="1"/>
</dbReference>
<dbReference type="InterPro" id="IPR025705">
    <property type="entry name" value="Beta_hexosaminidase_sua/sub"/>
</dbReference>
<feature type="domain" description="Glycoside hydrolase family 20 catalytic" evidence="10">
    <location>
        <begin position="153"/>
        <end position="492"/>
    </location>
</feature>
<dbReference type="OrthoDB" id="9763537at2"/>
<dbReference type="PANTHER" id="PTHR22600">
    <property type="entry name" value="BETA-HEXOSAMINIDASE"/>
    <property type="match status" value="1"/>
</dbReference>
<dbReference type="InterPro" id="IPR017853">
    <property type="entry name" value="GH"/>
</dbReference>
<evidence type="ECO:0000313" key="13">
    <source>
        <dbReference type="EMBL" id="RUL63012.1"/>
    </source>
</evidence>
<evidence type="ECO:0000256" key="9">
    <source>
        <dbReference type="SAM" id="SignalP"/>
    </source>
</evidence>
<dbReference type="RefSeq" id="WP_126673950.1">
    <property type="nucleotide sequence ID" value="NZ_RYZR01000006.1"/>
</dbReference>
<keyword evidence="9" id="KW-0732">Signal</keyword>
<dbReference type="GO" id="GO:0004563">
    <property type="term" value="F:beta-N-acetylhexosaminidase activity"/>
    <property type="evidence" value="ECO:0007669"/>
    <property type="project" value="UniProtKB-EC"/>
</dbReference>
<feature type="active site" description="Proton donor" evidence="8">
    <location>
        <position position="323"/>
    </location>
</feature>
<evidence type="ECO:0000256" key="5">
    <source>
        <dbReference type="ARBA" id="ARBA00023295"/>
    </source>
</evidence>
<feature type="domain" description="Beta-hexosaminidase bacterial type N-terminal" evidence="11">
    <location>
        <begin position="22"/>
        <end position="150"/>
    </location>
</feature>
<dbReference type="InterPro" id="IPR029018">
    <property type="entry name" value="Hex-like_dom2"/>
</dbReference>
<dbReference type="Pfam" id="PF13290">
    <property type="entry name" value="CHB_HEX_C_1"/>
    <property type="match status" value="1"/>
</dbReference>
<feature type="domain" description="GH29D-like beta-sandwich" evidence="12">
    <location>
        <begin position="541"/>
        <end position="591"/>
    </location>
</feature>
<evidence type="ECO:0000256" key="4">
    <source>
        <dbReference type="ARBA" id="ARBA00022801"/>
    </source>
</evidence>
<evidence type="ECO:0000256" key="8">
    <source>
        <dbReference type="PIRSR" id="PIRSR625705-1"/>
    </source>
</evidence>
<dbReference type="GO" id="GO:0016020">
    <property type="term" value="C:membrane"/>
    <property type="evidence" value="ECO:0007669"/>
    <property type="project" value="TreeGrafter"/>
</dbReference>
<dbReference type="SUPFAM" id="SSF51445">
    <property type="entry name" value="(Trans)glycosidases"/>
    <property type="match status" value="1"/>
</dbReference>
<sequence length="769" mass="83601">MRLAGVIFFFALCGLVQASPVSIIPLPAQLQTAEGSFTVDDNTPIVIPSGDAAARQSAQYLVDTLARTRGLHLKIVEGGSAANAIAFVRNPASPVTQAEGYKLDVTSHGITIDARDDAGLFYGGITLWQLLTPDAQKGAVQVQALHISDWPRFAWRGVMLDSARHFQSASDVKLLIDQMAQHKLNVLHWHLTDDQGWRIEIKRYPELTHIGAWRTPPDAGHDGEPLRYGGFYTQDEIRDVVAYATARHITVVPEIDMPGHAQAAVASYPQIGVTGKRPPVSVDWGVNPYLYNVDDATFQFVDNVLDEVMALFPSHYIHVGGDEAVKDQWKASPAIQAKIRALHLKDEDALQGWFIGRVGSYLAAHGRRMIGWDEILDGGVPADATVMSWRGTDGAIKAAKMGHDVVMSPSPDLYLDGVQSDLPDETAGRVPVRDLASIYAFNPIPAQLSATQAKHVLGAQANIWTEHIPTMQHVEHAALPRIDALSEVVWSPASARNWKNFVARLPAQFERYADQQVDQADSAFAPNIHLDANKALKMHRATVTISNQAGYGAIHYTEDGSTPDIHAPLYRGPFVVNVPATIKAKTFAEDGSVLAAERVRVLDHDSLLTRLGVELPNCPGSDFRLRIQPMPDATSMAPVYAVNVFDSCEQFPAAPLDGVNAIHADVVRLERNYALAHDQKLVVSRPHTTPYGELVVHLDRCDGPTLATMPLPNPAVSARKFSLDASLPQTQGEHTLCLAFTAPIDGPLYALGSISLKTAGEGRGSLASR</sequence>
<evidence type="ECO:0000256" key="1">
    <source>
        <dbReference type="ARBA" id="ARBA00001231"/>
    </source>
</evidence>
<keyword evidence="14" id="KW-1185">Reference proteome</keyword>
<name>A0A3S0RD98_9GAMM</name>
<evidence type="ECO:0000259" key="11">
    <source>
        <dbReference type="Pfam" id="PF02838"/>
    </source>
</evidence>
<dbReference type="InterPro" id="IPR015883">
    <property type="entry name" value="Glyco_hydro_20_cat"/>
</dbReference>
<comment type="similarity">
    <text evidence="2">Belongs to the glycosyl hydrolase 20 family.</text>
</comment>
<evidence type="ECO:0000256" key="3">
    <source>
        <dbReference type="ARBA" id="ARBA00012663"/>
    </source>
</evidence>
<dbReference type="Gene3D" id="3.30.379.10">
    <property type="entry name" value="Chitobiase/beta-hexosaminidase domain 2-like"/>
    <property type="match status" value="1"/>
</dbReference>
<dbReference type="Proteomes" id="UP000267077">
    <property type="component" value="Unassembled WGS sequence"/>
</dbReference>
<protein>
    <recommendedName>
        <fullName evidence="3">beta-N-acetylhexosaminidase</fullName>
        <ecNumber evidence="3">3.2.1.52</ecNumber>
    </recommendedName>
    <alternativeName>
        <fullName evidence="6">Beta-N-acetylhexosaminidase</fullName>
    </alternativeName>
    <alternativeName>
        <fullName evidence="7">N-acetyl-beta-glucosaminidase</fullName>
    </alternativeName>
</protein>
<feature type="signal peptide" evidence="9">
    <location>
        <begin position="1"/>
        <end position="18"/>
    </location>
</feature>
<evidence type="ECO:0000313" key="14">
    <source>
        <dbReference type="Proteomes" id="UP000267077"/>
    </source>
</evidence>
<comment type="caution">
    <text evidence="13">The sequence shown here is derived from an EMBL/GenBank/DDBJ whole genome shotgun (WGS) entry which is preliminary data.</text>
</comment>
<dbReference type="GO" id="GO:0005975">
    <property type="term" value="P:carbohydrate metabolic process"/>
    <property type="evidence" value="ECO:0007669"/>
    <property type="project" value="InterPro"/>
</dbReference>
<evidence type="ECO:0000256" key="2">
    <source>
        <dbReference type="ARBA" id="ARBA00006285"/>
    </source>
</evidence>
<keyword evidence="5" id="KW-0326">Glycosidase</keyword>
<dbReference type="PRINTS" id="PR00738">
    <property type="entry name" value="GLHYDRLASE20"/>
</dbReference>
<keyword evidence="4" id="KW-0378">Hydrolase</keyword>
<evidence type="ECO:0000256" key="6">
    <source>
        <dbReference type="ARBA" id="ARBA00030512"/>
    </source>
</evidence>
<organism evidence="13 14">
    <name type="scientific">Dyella dinghuensis</name>
    <dbReference type="NCBI Taxonomy" id="1920169"/>
    <lineage>
        <taxon>Bacteria</taxon>
        <taxon>Pseudomonadati</taxon>
        <taxon>Pseudomonadota</taxon>
        <taxon>Gammaproteobacteria</taxon>
        <taxon>Lysobacterales</taxon>
        <taxon>Rhodanobacteraceae</taxon>
        <taxon>Dyella</taxon>
    </lineage>
</organism>
<comment type="catalytic activity">
    <reaction evidence="1">
        <text>Hydrolysis of terminal non-reducing N-acetyl-D-hexosamine residues in N-acetyl-beta-D-hexosaminides.</text>
        <dbReference type="EC" id="3.2.1.52"/>
    </reaction>
</comment>
<proteinExistence type="inferred from homology"/>
<dbReference type="Gene3D" id="3.20.20.80">
    <property type="entry name" value="Glycosidases"/>
    <property type="match status" value="1"/>
</dbReference>
<feature type="chain" id="PRO_5018701760" description="beta-N-acetylhexosaminidase" evidence="9">
    <location>
        <begin position="19"/>
        <end position="769"/>
    </location>
</feature>
<accession>A0A3S0RD98</accession>
<evidence type="ECO:0000256" key="7">
    <source>
        <dbReference type="ARBA" id="ARBA00033000"/>
    </source>
</evidence>
<evidence type="ECO:0000259" key="12">
    <source>
        <dbReference type="Pfam" id="PF13290"/>
    </source>
</evidence>
<dbReference type="EC" id="3.2.1.52" evidence="3"/>
<dbReference type="AlphaFoldDB" id="A0A3S0RD98"/>
<dbReference type="CDD" id="cd06563">
    <property type="entry name" value="GH20_chitobiase-like"/>
    <property type="match status" value="1"/>
</dbReference>